<protein>
    <submittedName>
        <fullName evidence="1">Uncharacterized protein</fullName>
    </submittedName>
</protein>
<gene>
    <name evidence="1" type="ordered locus">Metvu_0556</name>
</gene>
<name>C9RFR3_METVM</name>
<evidence type="ECO:0000313" key="1">
    <source>
        <dbReference type="EMBL" id="ACX72415.1"/>
    </source>
</evidence>
<dbReference type="STRING" id="579137.Metvu_0556"/>
<sequence>MSEKINMVCENCGCEEQEVLKKKIHEKSAYYLIKCPNCGRVREIVDKVKLSQVKLITSRYDLSESKIINIPEDEKYKVGDVINVDGEEIEITKIETPKSVKESIGKDIKVIWGKSLSIPKKIGISINDKNKTYGIYLYVPNDFEFEIGKVYRINDGFFRLKKIKTDKTTAKKAKAKDIKRLYGDVVRPLRNHIDLTEFYREEE</sequence>
<dbReference type="OrthoDB" id="23364at2157"/>
<evidence type="ECO:0000313" key="2">
    <source>
        <dbReference type="Proteomes" id="UP000002063"/>
    </source>
</evidence>
<dbReference type="PANTHER" id="PTHR42195:SF1">
    <property type="entry name" value="ZINC FINGER PROTEIN"/>
    <property type="match status" value="1"/>
</dbReference>
<dbReference type="PIRSF" id="PIRSF015877">
    <property type="entry name" value="UCP015877"/>
    <property type="match status" value="1"/>
</dbReference>
<proteinExistence type="predicted"/>
<dbReference type="HOGENOM" id="CLU_110112_1_0_2"/>
<dbReference type="EMBL" id="CP001787">
    <property type="protein sequence ID" value="ACX72415.1"/>
    <property type="molecule type" value="Genomic_DNA"/>
</dbReference>
<reference evidence="1" key="1">
    <citation type="submission" date="2009-10" db="EMBL/GenBank/DDBJ databases">
        <title>Complete sequence of chromosome of Methanocaldococcus vulcanius M7.</title>
        <authorList>
            <consortium name="US DOE Joint Genome Institute"/>
            <person name="Lucas S."/>
            <person name="Copeland A."/>
            <person name="Lapidus A."/>
            <person name="Glavina del Rio T."/>
            <person name="Dalin E."/>
            <person name="Tice H."/>
            <person name="Bruce D."/>
            <person name="Goodwin L."/>
            <person name="Pitluck S."/>
            <person name="Lcollab F.I."/>
            <person name="Brettin T."/>
            <person name="Detter J.C."/>
            <person name="Han C."/>
            <person name="Tapia R."/>
            <person name="Kuske C.R."/>
            <person name="Schmutz J."/>
            <person name="Larimer F."/>
            <person name="Land M."/>
            <person name="Hauser L."/>
            <person name="Kyrpides N."/>
            <person name="Ovchinikova G."/>
            <person name="Sieprawska-Lupa M."/>
            <person name="Whitman W.B."/>
            <person name="Woyke T."/>
        </authorList>
    </citation>
    <scope>NUCLEOTIDE SEQUENCE [LARGE SCALE GENOMIC DNA]</scope>
    <source>
        <strain evidence="1">M7</strain>
    </source>
</reference>
<accession>C9RFR3</accession>
<dbReference type="PANTHER" id="PTHR42195">
    <property type="entry name" value="UCP015877 FAMILY PROTEIN"/>
    <property type="match status" value="1"/>
</dbReference>
<dbReference type="Proteomes" id="UP000002063">
    <property type="component" value="Chromosome"/>
</dbReference>
<dbReference type="InterPro" id="IPR012041">
    <property type="entry name" value="Znf_CPxCG-like"/>
</dbReference>
<dbReference type="RefSeq" id="WP_015732636.1">
    <property type="nucleotide sequence ID" value="NC_013407.1"/>
</dbReference>
<dbReference type="AlphaFoldDB" id="C9RFR3"/>
<dbReference type="GeneID" id="8512889"/>
<organism evidence="1 2">
    <name type="scientific">Methanocaldococcus vulcanius (strain ATCC 700851 / DSM 12094 / M7)</name>
    <name type="common">Methanococcus vulcanius</name>
    <dbReference type="NCBI Taxonomy" id="579137"/>
    <lineage>
        <taxon>Archaea</taxon>
        <taxon>Methanobacteriati</taxon>
        <taxon>Methanobacteriota</taxon>
        <taxon>Methanomada group</taxon>
        <taxon>Methanococci</taxon>
        <taxon>Methanococcales</taxon>
        <taxon>Methanocaldococcaceae</taxon>
        <taxon>Methanocaldococcus</taxon>
    </lineage>
</organism>
<dbReference type="KEGG" id="mvu:Metvu_0556"/>
<dbReference type="eggNOG" id="arCOG02680">
    <property type="taxonomic scope" value="Archaea"/>
</dbReference>
<dbReference type="Pfam" id="PF19769">
    <property type="entry name" value="CPxCG_zf"/>
    <property type="match status" value="1"/>
</dbReference>
<keyword evidence="2" id="KW-1185">Reference proteome</keyword>